<sequence>MPYFVYKIAPAVSDLVKNLEMLQDFEVYKEAKNFVKDERNKLSTEDKTTFKIIFADNALQAEEQLMEKRDAPIVMEWEK</sequence>
<protein>
    <submittedName>
        <fullName evidence="1">Uncharacterized protein</fullName>
    </submittedName>
</protein>
<organism evidence="1">
    <name type="scientific">hydrothermal vent metagenome</name>
    <dbReference type="NCBI Taxonomy" id="652676"/>
    <lineage>
        <taxon>unclassified sequences</taxon>
        <taxon>metagenomes</taxon>
        <taxon>ecological metagenomes</taxon>
    </lineage>
</organism>
<gene>
    <name evidence="1" type="ORF">MNBD_GAMMA25-1297</name>
</gene>
<reference evidence="1" key="1">
    <citation type="submission" date="2018-06" db="EMBL/GenBank/DDBJ databases">
        <authorList>
            <person name="Zhirakovskaya E."/>
        </authorList>
    </citation>
    <scope>NUCLEOTIDE SEQUENCE</scope>
</reference>
<accession>A0A3B1AUZ6</accession>
<name>A0A3B1AUZ6_9ZZZZ</name>
<proteinExistence type="predicted"/>
<dbReference type="EMBL" id="UOFY01000042">
    <property type="protein sequence ID" value="VAX09839.1"/>
    <property type="molecule type" value="Genomic_DNA"/>
</dbReference>
<dbReference type="AlphaFoldDB" id="A0A3B1AUZ6"/>
<evidence type="ECO:0000313" key="1">
    <source>
        <dbReference type="EMBL" id="VAX09839.1"/>
    </source>
</evidence>